<dbReference type="EMBL" id="BARU01030346">
    <property type="protein sequence ID" value="GAH62794.1"/>
    <property type="molecule type" value="Genomic_DNA"/>
</dbReference>
<proteinExistence type="predicted"/>
<comment type="caution">
    <text evidence="1">The sequence shown here is derived from an EMBL/GenBank/DDBJ whole genome shotgun (WGS) entry which is preliminary data.</text>
</comment>
<accession>X1I9L5</accession>
<gene>
    <name evidence="1" type="ORF">S03H2_48169</name>
</gene>
<sequence>MIEFKEIPKFKKRNILICRIAEGRYDYPYTEETQGYNSYVYIRDNLSGEARRTSAVCGIEYEVETVNYKGKLKSFLKQQGFRTEYDSSIRNNGFEIKKTDPIDIKKTLSDMELIDQIMKQSKKYPEYVGLIYVGNSCGTHINLNGAGNAFWGYRRVLFAQMAYLAYCKSMRINKNLLMIALFGRPTN</sequence>
<feature type="non-terminal residue" evidence="1">
    <location>
        <position position="187"/>
    </location>
</feature>
<organism evidence="1">
    <name type="scientific">marine sediment metagenome</name>
    <dbReference type="NCBI Taxonomy" id="412755"/>
    <lineage>
        <taxon>unclassified sequences</taxon>
        <taxon>metagenomes</taxon>
        <taxon>ecological metagenomes</taxon>
    </lineage>
</organism>
<reference evidence="1" key="1">
    <citation type="journal article" date="2014" name="Front. Microbiol.">
        <title>High frequency of phylogenetically diverse reductive dehalogenase-homologous genes in deep subseafloor sedimentary metagenomes.</title>
        <authorList>
            <person name="Kawai M."/>
            <person name="Futagami T."/>
            <person name="Toyoda A."/>
            <person name="Takaki Y."/>
            <person name="Nishi S."/>
            <person name="Hori S."/>
            <person name="Arai W."/>
            <person name="Tsubouchi T."/>
            <person name="Morono Y."/>
            <person name="Uchiyama I."/>
            <person name="Ito T."/>
            <person name="Fujiyama A."/>
            <person name="Inagaki F."/>
            <person name="Takami H."/>
        </authorList>
    </citation>
    <scope>NUCLEOTIDE SEQUENCE</scope>
    <source>
        <strain evidence="1">Expedition CK06-06</strain>
    </source>
</reference>
<protein>
    <submittedName>
        <fullName evidence="1">Uncharacterized protein</fullName>
    </submittedName>
</protein>
<dbReference type="AlphaFoldDB" id="X1I9L5"/>
<name>X1I9L5_9ZZZZ</name>
<evidence type="ECO:0000313" key="1">
    <source>
        <dbReference type="EMBL" id="GAH62794.1"/>
    </source>
</evidence>